<dbReference type="InterPro" id="IPR014721">
    <property type="entry name" value="Ribsml_uS5_D2-typ_fold_subgr"/>
</dbReference>
<comment type="caution">
    <text evidence="7">The sequence shown here is derived from an EMBL/GenBank/DDBJ whole genome shotgun (WGS) entry which is preliminary data.</text>
</comment>
<organism evidence="7 8">
    <name type="scientific">Periweissella ghanensis</name>
    <dbReference type="NCBI Taxonomy" id="467997"/>
    <lineage>
        <taxon>Bacteria</taxon>
        <taxon>Bacillati</taxon>
        <taxon>Bacillota</taxon>
        <taxon>Bacilli</taxon>
        <taxon>Lactobacillales</taxon>
        <taxon>Lactobacillaceae</taxon>
        <taxon>Periweissella</taxon>
    </lineage>
</organism>
<dbReference type="Gene3D" id="2.40.30.10">
    <property type="entry name" value="Translation factors"/>
    <property type="match status" value="1"/>
</dbReference>
<dbReference type="InterPro" id="IPR053905">
    <property type="entry name" value="EF-G-like_DII"/>
</dbReference>
<evidence type="ECO:0000256" key="3">
    <source>
        <dbReference type="ARBA" id="ARBA00022917"/>
    </source>
</evidence>
<dbReference type="InterPro" id="IPR035647">
    <property type="entry name" value="EFG_III/V"/>
</dbReference>
<dbReference type="Gene3D" id="3.30.230.10">
    <property type="match status" value="1"/>
</dbReference>
<dbReference type="PROSITE" id="PS51722">
    <property type="entry name" value="G_TR_2"/>
    <property type="match status" value="1"/>
</dbReference>
<gene>
    <name evidence="7" type="primary">tetM</name>
    <name evidence="7" type="ORF">WGH24286_01538</name>
</gene>
<evidence type="ECO:0000256" key="2">
    <source>
        <dbReference type="ARBA" id="ARBA00022741"/>
    </source>
</evidence>
<dbReference type="SMART" id="SM00838">
    <property type="entry name" value="EFG_C"/>
    <property type="match status" value="1"/>
</dbReference>
<evidence type="ECO:0000313" key="7">
    <source>
        <dbReference type="EMBL" id="CAH0419091.1"/>
    </source>
</evidence>
<dbReference type="SUPFAM" id="SSF54211">
    <property type="entry name" value="Ribosomal protein S5 domain 2-like"/>
    <property type="match status" value="1"/>
</dbReference>
<dbReference type="Pfam" id="PF03764">
    <property type="entry name" value="EFG_IV"/>
    <property type="match status" value="1"/>
</dbReference>
<feature type="domain" description="Tr-type G" evidence="6">
    <location>
        <begin position="1"/>
        <end position="232"/>
    </location>
</feature>
<dbReference type="SUPFAM" id="SSF54980">
    <property type="entry name" value="EF-G C-terminal domain-like"/>
    <property type="match status" value="1"/>
</dbReference>
<dbReference type="PRINTS" id="PR00315">
    <property type="entry name" value="ELONGATNFCT"/>
</dbReference>
<evidence type="ECO:0000259" key="6">
    <source>
        <dbReference type="PROSITE" id="PS51722"/>
    </source>
</evidence>
<dbReference type="InterPro" id="IPR000640">
    <property type="entry name" value="EFG_V-like"/>
</dbReference>
<keyword evidence="3" id="KW-0648">Protein biosynthesis</keyword>
<dbReference type="CDD" id="cd03711">
    <property type="entry name" value="Tet_C"/>
    <property type="match status" value="1"/>
</dbReference>
<evidence type="ECO:0000256" key="1">
    <source>
        <dbReference type="ARBA" id="ARBA00003987"/>
    </source>
</evidence>
<dbReference type="InterPro" id="IPR035650">
    <property type="entry name" value="Tet_C"/>
</dbReference>
<keyword evidence="2" id="KW-0547">Nucleotide-binding</keyword>
<evidence type="ECO:0000256" key="4">
    <source>
        <dbReference type="ARBA" id="ARBA00023134"/>
    </source>
</evidence>
<dbReference type="InterPro" id="IPR005225">
    <property type="entry name" value="Small_GTP-bd"/>
</dbReference>
<dbReference type="EMBL" id="CAKKNT010000024">
    <property type="protein sequence ID" value="CAH0419091.1"/>
    <property type="molecule type" value="Genomic_DNA"/>
</dbReference>
<dbReference type="NCBIfam" id="TIGR00231">
    <property type="entry name" value="small_GTP"/>
    <property type="match status" value="1"/>
</dbReference>
<dbReference type="SUPFAM" id="SSF52540">
    <property type="entry name" value="P-loop containing nucleoside triphosphate hydrolases"/>
    <property type="match status" value="1"/>
</dbReference>
<dbReference type="InterPro" id="IPR009000">
    <property type="entry name" value="Transl_B-barrel_sf"/>
</dbReference>
<dbReference type="RefSeq" id="WP_230099140.1">
    <property type="nucleotide sequence ID" value="NZ_CAKKNT010000024.1"/>
</dbReference>
<dbReference type="PRINTS" id="PR01037">
    <property type="entry name" value="TCRTETOQM"/>
</dbReference>
<dbReference type="Pfam" id="PF00679">
    <property type="entry name" value="EFG_C"/>
    <property type="match status" value="1"/>
</dbReference>
<comment type="function">
    <text evidence="1">Abolishes the inhibitory effect of tetracyclin on protein synthesis by a non-covalent modification of the ribosomes.</text>
</comment>
<dbReference type="PANTHER" id="PTHR43261">
    <property type="entry name" value="TRANSLATION ELONGATION FACTOR G-RELATED"/>
    <property type="match status" value="1"/>
</dbReference>
<accession>A0ABM8ZC40</accession>
<dbReference type="InterPro" id="IPR027417">
    <property type="entry name" value="P-loop_NTPase"/>
</dbReference>
<reference evidence="7 8" key="1">
    <citation type="submission" date="2021-11" db="EMBL/GenBank/DDBJ databases">
        <authorList>
            <person name="Depoorter E."/>
        </authorList>
    </citation>
    <scope>NUCLEOTIDE SEQUENCE [LARGE SCALE GENOMIC DNA]</scope>
    <source>
        <strain evidence="7 8">LMG 24286</strain>
    </source>
</reference>
<dbReference type="SUPFAM" id="SSF50447">
    <property type="entry name" value="Translation proteins"/>
    <property type="match status" value="1"/>
</dbReference>
<dbReference type="InterPro" id="IPR005517">
    <property type="entry name" value="Transl_elong_EFG/EF2_IV"/>
</dbReference>
<name>A0ABM8ZC40_9LACO</name>
<evidence type="ECO:0000313" key="8">
    <source>
        <dbReference type="Proteomes" id="UP000789719"/>
    </source>
</evidence>
<keyword evidence="8" id="KW-1185">Reference proteome</keyword>
<sequence length="642" mass="71531">MKITIGVYAHVDAGKTTFSEALLYEAQTITSLGRVDKQSTLLDYHAIERTKGITVFSDTSHFSYLDQAFQLLDTPGHIDLMPEMEQTLPVVDVAILVINGNDGVQSHTLTLSRMLKKRGIPTYIFINKLDSQTSDLQACLDGIANYLTSDSYYLTSRADLNSTTYWEWLANYDETMLEAVLAETATPALALAATQRVIASGEALLIMGGSALKQVGISDFMTLIAETTVVPAVPNPNDFGAYVYKIIYNDKNERVTLLKITSGQLVPRTSIVIGDETEKINELRRYSGAQYQQIEHAETGDIIGVTGLKSTQIGMGLGNFIPDFTVAKKPMLRATMTSPQPFDTNFYQVIQHITEQMPLIELHFPKDTRMIYIDFVGKIQLEVFQDLLAQMTPFQVDFSEYTVLYQETITDMVIGYGHYEPIGHYADITLKLSPSDQPGLSFSSEVSLEQLYKQAQNIIEDSLYARPQIGVLTGSPLTKIHVTLLAGKLSLLHTSKGDERAATWRAIRQGLEQAQSQVLEPWYAFEIIVPTDYMGRVLADIPKLHGQFNPPVINGDVCTIDGQGPVRDFAQYPEALASLSKGKGSIQFDFYDYLPCYDEAEVIAAIGYEKDRDLDYPSSSIHFKKGAGYEVKWQEVLARRQS</sequence>
<dbReference type="Proteomes" id="UP000789719">
    <property type="component" value="Unassembled WGS sequence"/>
</dbReference>
<keyword evidence="4" id="KW-0342">GTP-binding</keyword>
<dbReference type="Gene3D" id="3.40.50.300">
    <property type="entry name" value="P-loop containing nucleotide triphosphate hydrolases"/>
    <property type="match status" value="1"/>
</dbReference>
<evidence type="ECO:0000256" key="5">
    <source>
        <dbReference type="ARBA" id="ARBA00023251"/>
    </source>
</evidence>
<dbReference type="Pfam" id="PF22042">
    <property type="entry name" value="EF-G_D2"/>
    <property type="match status" value="1"/>
</dbReference>
<dbReference type="InterPro" id="IPR000795">
    <property type="entry name" value="T_Tr_GTP-bd_dom"/>
</dbReference>
<dbReference type="Gene3D" id="3.30.70.240">
    <property type="match status" value="1"/>
</dbReference>
<keyword evidence="5" id="KW-0046">Antibiotic resistance</keyword>
<dbReference type="PANTHER" id="PTHR43261:SF1">
    <property type="entry name" value="RIBOSOME-RELEASING FACTOR 2, MITOCHONDRIAL"/>
    <property type="match status" value="1"/>
</dbReference>
<dbReference type="InterPro" id="IPR020568">
    <property type="entry name" value="Ribosomal_Su5_D2-typ_SF"/>
</dbReference>
<proteinExistence type="predicted"/>
<dbReference type="SMART" id="SM00889">
    <property type="entry name" value="EFG_IV"/>
    <property type="match status" value="1"/>
</dbReference>
<dbReference type="Pfam" id="PF00009">
    <property type="entry name" value="GTP_EFTU"/>
    <property type="match status" value="1"/>
</dbReference>
<protein>
    <submittedName>
        <fullName evidence="7">Tetracycline resistance protein TetM from transposon Tn916</fullName>
    </submittedName>
</protein>